<feature type="region of interest" description="Disordered" evidence="1">
    <location>
        <begin position="1"/>
        <end position="61"/>
    </location>
</feature>
<dbReference type="Proteomes" id="UP000824120">
    <property type="component" value="Chromosome 5"/>
</dbReference>
<feature type="compositionally biased region" description="Polar residues" evidence="1">
    <location>
        <begin position="32"/>
        <end position="54"/>
    </location>
</feature>
<evidence type="ECO:0000313" key="2">
    <source>
        <dbReference type="EMBL" id="KAG5605714.1"/>
    </source>
</evidence>
<keyword evidence="3" id="KW-1185">Reference proteome</keyword>
<evidence type="ECO:0000256" key="1">
    <source>
        <dbReference type="SAM" id="MobiDB-lite"/>
    </source>
</evidence>
<protein>
    <submittedName>
        <fullName evidence="2">Uncharacterized protein</fullName>
    </submittedName>
</protein>
<organism evidence="2 3">
    <name type="scientific">Solanum commersonii</name>
    <name type="common">Commerson's wild potato</name>
    <name type="synonym">Commerson's nightshade</name>
    <dbReference type="NCBI Taxonomy" id="4109"/>
    <lineage>
        <taxon>Eukaryota</taxon>
        <taxon>Viridiplantae</taxon>
        <taxon>Streptophyta</taxon>
        <taxon>Embryophyta</taxon>
        <taxon>Tracheophyta</taxon>
        <taxon>Spermatophyta</taxon>
        <taxon>Magnoliopsida</taxon>
        <taxon>eudicotyledons</taxon>
        <taxon>Gunneridae</taxon>
        <taxon>Pentapetalae</taxon>
        <taxon>asterids</taxon>
        <taxon>lamiids</taxon>
        <taxon>Solanales</taxon>
        <taxon>Solanaceae</taxon>
        <taxon>Solanoideae</taxon>
        <taxon>Solaneae</taxon>
        <taxon>Solanum</taxon>
    </lineage>
</organism>
<dbReference type="EMBL" id="JACXVP010000005">
    <property type="protein sequence ID" value="KAG5605714.1"/>
    <property type="molecule type" value="Genomic_DNA"/>
</dbReference>
<dbReference type="AlphaFoldDB" id="A0A9J5YZ80"/>
<reference evidence="2 3" key="1">
    <citation type="submission" date="2020-09" db="EMBL/GenBank/DDBJ databases">
        <title>De no assembly of potato wild relative species, Solanum commersonii.</title>
        <authorList>
            <person name="Cho K."/>
        </authorList>
    </citation>
    <scope>NUCLEOTIDE SEQUENCE [LARGE SCALE GENOMIC DNA]</scope>
    <source>
        <strain evidence="2">LZ3.2</strain>
        <tissue evidence="2">Leaf</tissue>
    </source>
</reference>
<evidence type="ECO:0000313" key="3">
    <source>
        <dbReference type="Proteomes" id="UP000824120"/>
    </source>
</evidence>
<feature type="compositionally biased region" description="Low complexity" evidence="1">
    <location>
        <begin position="19"/>
        <end position="31"/>
    </location>
</feature>
<accession>A0A9J5YZ80</accession>
<comment type="caution">
    <text evidence="2">The sequence shown here is derived from an EMBL/GenBank/DDBJ whole genome shotgun (WGS) entry which is preliminary data.</text>
</comment>
<feature type="compositionally biased region" description="Polar residues" evidence="1">
    <location>
        <begin position="1"/>
        <end position="18"/>
    </location>
</feature>
<gene>
    <name evidence="2" type="ORF">H5410_027206</name>
</gene>
<proteinExistence type="predicted"/>
<name>A0A9J5YZ80_SOLCO</name>
<sequence>MEQTQLLHTNPTASKQSTNPQQSNFPQNNPQHANPLSFTTPYLSQTSFTQTPVIETNPLNQTTPLTQTTQKYQETQHIPAVHTTIPNMKYVPQVYVAEVQLFVTPISTMPEVDSYEEMEK</sequence>